<comment type="caution">
    <text evidence="9">The sequence shown here is derived from an EMBL/GenBank/DDBJ whole genome shotgun (WGS) entry which is preliminary data.</text>
</comment>
<evidence type="ECO:0000256" key="1">
    <source>
        <dbReference type="ARBA" id="ARBA00012864"/>
    </source>
</evidence>
<dbReference type="SUPFAM" id="SSF51338">
    <property type="entry name" value="Composite domain of metallo-dependent hydrolases"/>
    <property type="match status" value="1"/>
</dbReference>
<feature type="binding site" evidence="7">
    <location>
        <position position="101"/>
    </location>
    <ligand>
        <name>4-imidazolone-5-propanoate</name>
        <dbReference type="ChEBI" id="CHEBI:77893"/>
    </ligand>
</feature>
<evidence type="ECO:0000259" key="8">
    <source>
        <dbReference type="Pfam" id="PF01979"/>
    </source>
</evidence>
<evidence type="ECO:0000313" key="10">
    <source>
        <dbReference type="Proteomes" id="UP000540989"/>
    </source>
</evidence>
<feature type="binding site" evidence="7">
    <location>
        <position position="337"/>
    </location>
    <ligand>
        <name>Zn(2+)</name>
        <dbReference type="ChEBI" id="CHEBI:29105"/>
    </ligand>
</feature>
<dbReference type="EMBL" id="JACHIP010000002">
    <property type="protein sequence ID" value="MBB5056857.1"/>
    <property type="molecule type" value="Genomic_DNA"/>
</dbReference>
<keyword evidence="10" id="KW-1185">Reference proteome</keyword>
<feature type="binding site" evidence="7">
    <location>
        <position position="341"/>
    </location>
    <ligand>
        <name>N-formimidoyl-L-glutamate</name>
        <dbReference type="ChEBI" id="CHEBI:58928"/>
    </ligand>
</feature>
<feature type="binding site" evidence="7">
    <location>
        <position position="92"/>
    </location>
    <ligand>
        <name>Fe(3+)</name>
        <dbReference type="ChEBI" id="CHEBI:29034"/>
    </ligand>
</feature>
<feature type="binding site" evidence="7">
    <location>
        <position position="94"/>
    </location>
    <ligand>
        <name>Fe(3+)</name>
        <dbReference type="ChEBI" id="CHEBI:29034"/>
    </ligand>
</feature>
<feature type="binding site" evidence="7">
    <location>
        <position position="342"/>
    </location>
    <ligand>
        <name>4-imidazolone-5-propanoate</name>
        <dbReference type="ChEBI" id="CHEBI:77893"/>
    </ligand>
</feature>
<comment type="pathway">
    <text evidence="7">Amino-acid degradation; L-histidine degradation into L-glutamate; N-formimidoyl-L-glutamate from L-histidine: step 3/3.</text>
</comment>
<proteinExistence type="inferred from homology"/>
<dbReference type="AlphaFoldDB" id="A0A7W7ZBQ2"/>
<feature type="binding site" evidence="7">
    <location>
        <position position="337"/>
    </location>
    <ligand>
        <name>Fe(3+)</name>
        <dbReference type="ChEBI" id="CHEBI:29034"/>
    </ligand>
</feature>
<dbReference type="InterPro" id="IPR006680">
    <property type="entry name" value="Amidohydro-rel"/>
</dbReference>
<keyword evidence="2 7" id="KW-0479">Metal-binding</keyword>
<dbReference type="GO" id="GO:0008270">
    <property type="term" value="F:zinc ion binding"/>
    <property type="evidence" value="ECO:0007669"/>
    <property type="project" value="UniProtKB-UniRule"/>
</dbReference>
<gene>
    <name evidence="7" type="primary">hutI</name>
    <name evidence="9" type="ORF">HDF16_001542</name>
</gene>
<evidence type="ECO:0000256" key="2">
    <source>
        <dbReference type="ARBA" id="ARBA00022723"/>
    </source>
</evidence>
<feature type="binding site" evidence="7">
    <location>
        <position position="197"/>
    </location>
    <ligand>
        <name>4-imidazolone-5-propanoate</name>
        <dbReference type="ChEBI" id="CHEBI:77893"/>
    </ligand>
</feature>
<comment type="function">
    <text evidence="7">Catalyzes the hydrolytic cleavage of the carbon-nitrogen bond in imidazolone-5-propanoate to yield N-formimidoyl-L-glutamate. It is the third step in the universal histidine degradation pathway.</text>
</comment>
<evidence type="ECO:0000256" key="7">
    <source>
        <dbReference type="HAMAP-Rule" id="MF_00372"/>
    </source>
</evidence>
<dbReference type="PANTHER" id="PTHR42752:SF1">
    <property type="entry name" value="IMIDAZOLONEPROPIONASE-RELATED"/>
    <property type="match status" value="1"/>
</dbReference>
<feature type="binding site" evidence="7">
    <location>
        <position position="265"/>
    </location>
    <ligand>
        <name>4-imidazolone-5-propanoate</name>
        <dbReference type="ChEBI" id="CHEBI:77893"/>
    </ligand>
</feature>
<feature type="binding site" evidence="7">
    <location>
        <position position="262"/>
    </location>
    <ligand>
        <name>Zn(2+)</name>
        <dbReference type="ChEBI" id="CHEBI:29105"/>
    </ligand>
</feature>
<keyword evidence="3 7" id="KW-0378">Hydrolase</keyword>
<dbReference type="Proteomes" id="UP000540989">
    <property type="component" value="Unassembled WGS sequence"/>
</dbReference>
<keyword evidence="6 7" id="KW-0408">Iron</keyword>
<dbReference type="GO" id="GO:0019557">
    <property type="term" value="P:L-histidine catabolic process to glutamate and formate"/>
    <property type="evidence" value="ECO:0007669"/>
    <property type="project" value="UniProtKB-UniPathway"/>
</dbReference>
<feature type="binding site" evidence="7">
    <location>
        <position position="164"/>
    </location>
    <ligand>
        <name>4-imidazolone-5-propanoate</name>
        <dbReference type="ChEBI" id="CHEBI:77893"/>
    </ligand>
</feature>
<dbReference type="InterPro" id="IPR032466">
    <property type="entry name" value="Metal_Hydrolase"/>
</dbReference>
<dbReference type="GO" id="GO:0005737">
    <property type="term" value="C:cytoplasm"/>
    <property type="evidence" value="ECO:0007669"/>
    <property type="project" value="UniProtKB-SubCell"/>
</dbReference>
<dbReference type="PANTHER" id="PTHR42752">
    <property type="entry name" value="IMIDAZOLONEPROPIONASE"/>
    <property type="match status" value="1"/>
</dbReference>
<dbReference type="Gene3D" id="2.30.40.10">
    <property type="entry name" value="Urease, subunit C, domain 1"/>
    <property type="match status" value="1"/>
</dbReference>
<dbReference type="GO" id="GO:0019556">
    <property type="term" value="P:L-histidine catabolic process to glutamate and formamide"/>
    <property type="evidence" value="ECO:0007669"/>
    <property type="project" value="UniProtKB-UniRule"/>
</dbReference>
<feature type="binding site" evidence="7">
    <location>
        <position position="262"/>
    </location>
    <ligand>
        <name>Fe(3+)</name>
        <dbReference type="ChEBI" id="CHEBI:29034"/>
    </ligand>
</feature>
<evidence type="ECO:0000313" key="9">
    <source>
        <dbReference type="EMBL" id="MBB5056857.1"/>
    </source>
</evidence>
<dbReference type="SUPFAM" id="SSF51556">
    <property type="entry name" value="Metallo-dependent hydrolases"/>
    <property type="match status" value="1"/>
</dbReference>
<dbReference type="GO" id="GO:0005506">
    <property type="term" value="F:iron ion binding"/>
    <property type="evidence" value="ECO:0007669"/>
    <property type="project" value="UniProtKB-UniRule"/>
</dbReference>
<protein>
    <recommendedName>
        <fullName evidence="1 7">Imidazolonepropionase</fullName>
        <ecNumber evidence="1 7">3.5.2.7</ecNumber>
    </recommendedName>
    <alternativeName>
        <fullName evidence="7">Imidazolone-5-propionate hydrolase</fullName>
    </alternativeName>
</protein>
<comment type="similarity">
    <text evidence="7">Belongs to the metallo-dependent hydrolases superfamily. HutI family.</text>
</comment>
<comment type="subcellular location">
    <subcellularLocation>
        <location evidence="7">Cytoplasm</location>
    </subcellularLocation>
</comment>
<dbReference type="Gene3D" id="3.20.20.140">
    <property type="entry name" value="Metal-dependent hydrolases"/>
    <property type="match status" value="1"/>
</dbReference>
<dbReference type="EC" id="3.5.2.7" evidence="1 7"/>
<feature type="binding site" evidence="7">
    <location>
        <position position="92"/>
    </location>
    <ligand>
        <name>Zn(2+)</name>
        <dbReference type="ChEBI" id="CHEBI:29105"/>
    </ligand>
</feature>
<keyword evidence="7" id="KW-0963">Cytoplasm</keyword>
<dbReference type="UniPathway" id="UPA00379">
    <property type="reaction ID" value="UER00551"/>
</dbReference>
<organism evidence="9 10">
    <name type="scientific">Granulicella aggregans</name>
    <dbReference type="NCBI Taxonomy" id="474949"/>
    <lineage>
        <taxon>Bacteria</taxon>
        <taxon>Pseudomonadati</taxon>
        <taxon>Acidobacteriota</taxon>
        <taxon>Terriglobia</taxon>
        <taxon>Terriglobales</taxon>
        <taxon>Acidobacteriaceae</taxon>
        <taxon>Granulicella</taxon>
    </lineage>
</organism>
<dbReference type="RefSeq" id="WP_184215119.1">
    <property type="nucleotide sequence ID" value="NZ_JACHIP010000002.1"/>
</dbReference>
<reference evidence="9 10" key="1">
    <citation type="submission" date="2020-08" db="EMBL/GenBank/DDBJ databases">
        <title>Genomic Encyclopedia of Type Strains, Phase IV (KMG-V): Genome sequencing to study the core and pangenomes of soil and plant-associated prokaryotes.</title>
        <authorList>
            <person name="Whitman W."/>
        </authorList>
    </citation>
    <scope>NUCLEOTIDE SEQUENCE [LARGE SCALE GENOMIC DNA]</scope>
    <source>
        <strain evidence="9 10">M8UP14</strain>
    </source>
</reference>
<evidence type="ECO:0000256" key="4">
    <source>
        <dbReference type="ARBA" id="ARBA00022808"/>
    </source>
</evidence>
<sequence length="426" mass="45500">MSFSKDSSAPQGPSTSIVVNCGQLVTVAGPSRARTGAELLDLGIRNDAAMLIVDGRIAAVDSYAEIRAVAPADAEIINAQGRTVMPGFVDAHTHLLFGGNRLGDFEQRIAGRTYQEIAAAGGGIASTLGNTRKASEEDLVAIGQRHAEWFLRGGTTTIEAKSGYGLSVESELKILRALRTLQQQVPMKIVPTLLAAHTIPPEFRADRDAYIALITKQIIPAVCEEKLARYCDIFCDDHAFTVAEARPLLEHAKRSGLELRMHVEQFRSDGGAKLAAELGAATADHLECMAVDDMPALKDAGVQPVLLPASVFALGRTEYPNARAMIEAGLAPVIATDFNPGSSPTASMPFIISLAALYMKMLPAESVVASTINAAASLNLAHEIGSLEVGKKADFVIHEFDDYRELAYFIATPSRPRVFVSGQEVC</sequence>
<name>A0A7W7ZBQ2_9BACT</name>
<accession>A0A7W7ZBQ2</accession>
<dbReference type="InterPro" id="IPR011059">
    <property type="entry name" value="Metal-dep_hydrolase_composite"/>
</dbReference>
<keyword evidence="4 7" id="KW-0369">Histidine metabolism</keyword>
<comment type="cofactor">
    <cofactor evidence="7">
        <name>Zn(2+)</name>
        <dbReference type="ChEBI" id="CHEBI:29105"/>
    </cofactor>
    <cofactor evidence="7">
        <name>Fe(3+)</name>
        <dbReference type="ChEBI" id="CHEBI:29034"/>
    </cofactor>
    <text evidence="7">Binds 1 zinc or iron ion per subunit.</text>
</comment>
<evidence type="ECO:0000256" key="3">
    <source>
        <dbReference type="ARBA" id="ARBA00022801"/>
    </source>
</evidence>
<feature type="binding site" evidence="7">
    <location>
        <position position="339"/>
    </location>
    <ligand>
        <name>N-formimidoyl-L-glutamate</name>
        <dbReference type="ChEBI" id="CHEBI:58928"/>
    </ligand>
</feature>
<dbReference type="GO" id="GO:0050480">
    <property type="term" value="F:imidazolonepropionase activity"/>
    <property type="evidence" value="ECO:0007669"/>
    <property type="project" value="UniProtKB-UniRule"/>
</dbReference>
<evidence type="ECO:0000256" key="6">
    <source>
        <dbReference type="ARBA" id="ARBA00023004"/>
    </source>
</evidence>
<dbReference type="HAMAP" id="MF_00372">
    <property type="entry name" value="HutI"/>
    <property type="match status" value="1"/>
</dbReference>
<evidence type="ECO:0000256" key="5">
    <source>
        <dbReference type="ARBA" id="ARBA00022833"/>
    </source>
</evidence>
<dbReference type="NCBIfam" id="TIGR01224">
    <property type="entry name" value="hutI"/>
    <property type="match status" value="1"/>
</dbReference>
<feature type="binding site" evidence="7">
    <location>
        <position position="164"/>
    </location>
    <ligand>
        <name>N-formimidoyl-L-glutamate</name>
        <dbReference type="ChEBI" id="CHEBI:58928"/>
    </ligand>
</feature>
<dbReference type="InterPro" id="IPR005920">
    <property type="entry name" value="HutI"/>
</dbReference>
<feature type="domain" description="Amidohydrolase-related" evidence="8">
    <location>
        <begin position="83"/>
        <end position="425"/>
    </location>
</feature>
<dbReference type="Pfam" id="PF01979">
    <property type="entry name" value="Amidohydro_1"/>
    <property type="match status" value="1"/>
</dbReference>
<keyword evidence="5 7" id="KW-0862">Zinc</keyword>
<feature type="binding site" evidence="7">
    <location>
        <position position="94"/>
    </location>
    <ligand>
        <name>Zn(2+)</name>
        <dbReference type="ChEBI" id="CHEBI:29105"/>
    </ligand>
</feature>
<dbReference type="FunFam" id="3.20.20.140:FF:000007">
    <property type="entry name" value="Imidazolonepropionase"/>
    <property type="match status" value="1"/>
</dbReference>
<comment type="catalytic activity">
    <reaction evidence="7">
        <text>4-imidazolone-5-propanoate + H2O = N-formimidoyl-L-glutamate</text>
        <dbReference type="Rhea" id="RHEA:23660"/>
        <dbReference type="ChEBI" id="CHEBI:15377"/>
        <dbReference type="ChEBI" id="CHEBI:58928"/>
        <dbReference type="ChEBI" id="CHEBI:77893"/>
        <dbReference type="EC" id="3.5.2.7"/>
    </reaction>
</comment>